<reference evidence="2 3" key="1">
    <citation type="journal article" date="2019" name="Nat. Plants">
        <title>Stout camphor tree genome fills gaps in understanding of flowering plant genome evolution.</title>
        <authorList>
            <person name="Chaw S.M."/>
            <person name="Liu Y.C."/>
            <person name="Wu Y.W."/>
            <person name="Wang H.Y."/>
            <person name="Lin C.I."/>
            <person name="Wu C.S."/>
            <person name="Ke H.M."/>
            <person name="Chang L.Y."/>
            <person name="Hsu C.Y."/>
            <person name="Yang H.T."/>
            <person name="Sudianto E."/>
            <person name="Hsu M.H."/>
            <person name="Wu K.P."/>
            <person name="Wang L.N."/>
            <person name="Leebens-Mack J.H."/>
            <person name="Tsai I.J."/>
        </authorList>
    </citation>
    <scope>NUCLEOTIDE SEQUENCE [LARGE SCALE GENOMIC DNA]</scope>
    <source>
        <strain evidence="3">cv. Chaw 1501</strain>
        <tissue evidence="2">Young leaves</tissue>
    </source>
</reference>
<name>A0A3S3NSK7_9MAGN</name>
<dbReference type="Proteomes" id="UP000283530">
    <property type="component" value="Unassembled WGS sequence"/>
</dbReference>
<comment type="caution">
    <text evidence="2">The sequence shown here is derived from an EMBL/GenBank/DDBJ whole genome shotgun (WGS) entry which is preliminary data.</text>
</comment>
<proteinExistence type="predicted"/>
<feature type="region of interest" description="Disordered" evidence="1">
    <location>
        <begin position="61"/>
        <end position="89"/>
    </location>
</feature>
<accession>A0A3S3NSK7</accession>
<keyword evidence="3" id="KW-1185">Reference proteome</keyword>
<dbReference type="OrthoDB" id="1961591at2759"/>
<evidence type="ECO:0000313" key="2">
    <source>
        <dbReference type="EMBL" id="RWR97879.1"/>
    </source>
</evidence>
<evidence type="ECO:0000313" key="3">
    <source>
        <dbReference type="Proteomes" id="UP000283530"/>
    </source>
</evidence>
<evidence type="ECO:0000256" key="1">
    <source>
        <dbReference type="SAM" id="MobiDB-lite"/>
    </source>
</evidence>
<feature type="region of interest" description="Disordered" evidence="1">
    <location>
        <begin position="143"/>
        <end position="162"/>
    </location>
</feature>
<gene>
    <name evidence="2" type="ORF">CKAN_02734800</name>
</gene>
<dbReference type="EMBL" id="QPKB01000202">
    <property type="protein sequence ID" value="RWR97879.1"/>
    <property type="molecule type" value="Genomic_DNA"/>
</dbReference>
<sequence length="230" mass="25542">MVDLAIKLGHSILECFLSNSRRRQRSTAIVKLGHGATRRELAEIERGFTQNSALIPTVTRTGRESARVVRPRHRPPSGTTTRAPDDGKGRFTFVSETQLLAGDDGREGCASTGGAGWCKPDQADKCRAKEVAVRKRYSGSEKAANFLPDRGPGPGEEGWEGEASGQPLFYNMVRPVQRRRCRSSHKFVTRQMGLRLSLTLALTKGISSRLFEREVERRDVHETEPRSPSL</sequence>
<dbReference type="AlphaFoldDB" id="A0A3S3NSK7"/>
<protein>
    <submittedName>
        <fullName evidence="2">Uncharacterized protein</fullName>
    </submittedName>
</protein>
<organism evidence="2 3">
    <name type="scientific">Cinnamomum micranthum f. kanehirae</name>
    <dbReference type="NCBI Taxonomy" id="337451"/>
    <lineage>
        <taxon>Eukaryota</taxon>
        <taxon>Viridiplantae</taxon>
        <taxon>Streptophyta</taxon>
        <taxon>Embryophyta</taxon>
        <taxon>Tracheophyta</taxon>
        <taxon>Spermatophyta</taxon>
        <taxon>Magnoliopsida</taxon>
        <taxon>Magnoliidae</taxon>
        <taxon>Laurales</taxon>
        <taxon>Lauraceae</taxon>
        <taxon>Cinnamomum</taxon>
    </lineage>
</organism>